<proteinExistence type="predicted"/>
<organism evidence="1 2">
    <name type="scientific">Melastoma candidum</name>
    <dbReference type="NCBI Taxonomy" id="119954"/>
    <lineage>
        <taxon>Eukaryota</taxon>
        <taxon>Viridiplantae</taxon>
        <taxon>Streptophyta</taxon>
        <taxon>Embryophyta</taxon>
        <taxon>Tracheophyta</taxon>
        <taxon>Spermatophyta</taxon>
        <taxon>Magnoliopsida</taxon>
        <taxon>eudicotyledons</taxon>
        <taxon>Gunneridae</taxon>
        <taxon>Pentapetalae</taxon>
        <taxon>rosids</taxon>
        <taxon>malvids</taxon>
        <taxon>Myrtales</taxon>
        <taxon>Melastomataceae</taxon>
        <taxon>Melastomatoideae</taxon>
        <taxon>Melastomateae</taxon>
        <taxon>Melastoma</taxon>
    </lineage>
</organism>
<name>A0ACB9S0K7_9MYRT</name>
<protein>
    <submittedName>
        <fullName evidence="1">Uncharacterized protein</fullName>
    </submittedName>
</protein>
<evidence type="ECO:0000313" key="1">
    <source>
        <dbReference type="EMBL" id="KAI4384823.1"/>
    </source>
</evidence>
<gene>
    <name evidence="1" type="ORF">MLD38_002925</name>
</gene>
<evidence type="ECO:0000313" key="2">
    <source>
        <dbReference type="Proteomes" id="UP001057402"/>
    </source>
</evidence>
<accession>A0ACB9S0K7</accession>
<keyword evidence="2" id="KW-1185">Reference proteome</keyword>
<reference evidence="2" key="1">
    <citation type="journal article" date="2023" name="Front. Plant Sci.">
        <title>Chromosomal-level genome assembly of Melastoma candidum provides insights into trichome evolution.</title>
        <authorList>
            <person name="Zhong Y."/>
            <person name="Wu W."/>
            <person name="Sun C."/>
            <person name="Zou P."/>
            <person name="Liu Y."/>
            <person name="Dai S."/>
            <person name="Zhou R."/>
        </authorList>
    </citation>
    <scope>NUCLEOTIDE SEQUENCE [LARGE SCALE GENOMIC DNA]</scope>
</reference>
<dbReference type="Proteomes" id="UP001057402">
    <property type="component" value="Chromosome 2"/>
</dbReference>
<comment type="caution">
    <text evidence="1">The sequence shown here is derived from an EMBL/GenBank/DDBJ whole genome shotgun (WGS) entry which is preliminary data.</text>
</comment>
<dbReference type="EMBL" id="CM042881">
    <property type="protein sequence ID" value="KAI4384823.1"/>
    <property type="molecule type" value="Genomic_DNA"/>
</dbReference>
<sequence length="119" mass="13211">MRVRRFGGCYCRLMLCSDNSKPENLLHEVANSSNFVVDATVIDDAESESSASCRDQEDRPQCTAKVRMPTDSKAGGSIFGERLQVGDTLIVESHAESKAKQAVRSKPEAFCRTGFHFHR</sequence>